<accession>A0A963YVP3</accession>
<dbReference type="Pfam" id="PF00392">
    <property type="entry name" value="GntR"/>
    <property type="match status" value="1"/>
</dbReference>
<dbReference type="InterPro" id="IPR036390">
    <property type="entry name" value="WH_DNA-bd_sf"/>
</dbReference>
<keyword evidence="1" id="KW-0805">Transcription regulation</keyword>
<keyword evidence="6" id="KW-1185">Reference proteome</keyword>
<dbReference type="SUPFAM" id="SSF48008">
    <property type="entry name" value="GntR ligand-binding domain-like"/>
    <property type="match status" value="1"/>
</dbReference>
<organism evidence="5 6">
    <name type="scientific">Acidisoma silvae</name>
    <dbReference type="NCBI Taxonomy" id="2802396"/>
    <lineage>
        <taxon>Bacteria</taxon>
        <taxon>Pseudomonadati</taxon>
        <taxon>Pseudomonadota</taxon>
        <taxon>Alphaproteobacteria</taxon>
        <taxon>Acetobacterales</taxon>
        <taxon>Acidocellaceae</taxon>
        <taxon>Acidisoma</taxon>
    </lineage>
</organism>
<dbReference type="Gene3D" id="1.10.10.10">
    <property type="entry name" value="Winged helix-like DNA-binding domain superfamily/Winged helix DNA-binding domain"/>
    <property type="match status" value="1"/>
</dbReference>
<feature type="domain" description="HTH gntR-type" evidence="4">
    <location>
        <begin position="21"/>
        <end position="88"/>
    </location>
</feature>
<evidence type="ECO:0000259" key="4">
    <source>
        <dbReference type="PROSITE" id="PS50949"/>
    </source>
</evidence>
<dbReference type="InterPro" id="IPR008920">
    <property type="entry name" value="TF_FadR/GntR_C"/>
</dbReference>
<keyword evidence="3" id="KW-0804">Transcription</keyword>
<name>A0A963YVP3_9PROT</name>
<dbReference type="GO" id="GO:0003700">
    <property type="term" value="F:DNA-binding transcription factor activity"/>
    <property type="evidence" value="ECO:0007669"/>
    <property type="project" value="InterPro"/>
</dbReference>
<evidence type="ECO:0000256" key="1">
    <source>
        <dbReference type="ARBA" id="ARBA00023015"/>
    </source>
</evidence>
<sequence>MILADVVAADDQGLKPPDGRRHIHEMVAEALQAAVRSGAISGGAILRPSAIAEAFEISRVPVLRALATLEQSGLVARRSLRGFVVAGPIGAEHNLSKAEIQDIVPHAMQDAVRFRTWRNRIYPDLEREVAGRLLFGHFQIKTQALAQHYRVSRTVANELLVGLERVGIVRRESNARWYAGPLTRDHIVELFELRILLEPAALLQAATVVTLPELSVMQQRVVDALQQKRACPPPLLHQLEIDLHHGVVLRCANSQLRDVLYRCQLPLITSHLAFGIEQDRPEVPPMLYAHAEILAAMLDRDFANAASALAEHLRQSRLEASARILRVPSHIGRPPSYMQRV</sequence>
<dbReference type="InterPro" id="IPR036388">
    <property type="entry name" value="WH-like_DNA-bd_sf"/>
</dbReference>
<dbReference type="InterPro" id="IPR000524">
    <property type="entry name" value="Tscrpt_reg_HTH_GntR"/>
</dbReference>
<dbReference type="AlphaFoldDB" id="A0A963YVP3"/>
<proteinExistence type="predicted"/>
<dbReference type="SMART" id="SM00345">
    <property type="entry name" value="HTH_GNTR"/>
    <property type="match status" value="1"/>
</dbReference>
<dbReference type="SUPFAM" id="SSF46785">
    <property type="entry name" value="Winged helix' DNA-binding domain"/>
    <property type="match status" value="2"/>
</dbReference>
<dbReference type="GO" id="GO:0003677">
    <property type="term" value="F:DNA binding"/>
    <property type="evidence" value="ECO:0007669"/>
    <property type="project" value="UniProtKB-KW"/>
</dbReference>
<evidence type="ECO:0000313" key="5">
    <source>
        <dbReference type="EMBL" id="MCB8876938.1"/>
    </source>
</evidence>
<dbReference type="InterPro" id="IPR011711">
    <property type="entry name" value="GntR_C"/>
</dbReference>
<reference evidence="5" key="1">
    <citation type="journal article" date="2021" name="Microorganisms">
        <title>Acidisoma silvae sp. nov. and Acidisomacellulosilytica sp. nov., Two Acidophilic Bacteria Isolated from Decaying Wood, Hydrolyzing Cellulose and Producing Poly-3-hydroxybutyrate.</title>
        <authorList>
            <person name="Mieszkin S."/>
            <person name="Pouder E."/>
            <person name="Uroz S."/>
            <person name="Simon-Colin C."/>
            <person name="Alain K."/>
        </authorList>
    </citation>
    <scope>NUCLEOTIDE SEQUENCE</scope>
    <source>
        <strain evidence="5">HW T2.11</strain>
    </source>
</reference>
<comment type="caution">
    <text evidence="5">The sequence shown here is derived from an EMBL/GenBank/DDBJ whole genome shotgun (WGS) entry which is preliminary data.</text>
</comment>
<dbReference type="PANTHER" id="PTHR43537">
    <property type="entry name" value="TRANSCRIPTIONAL REGULATOR, GNTR FAMILY"/>
    <property type="match status" value="1"/>
</dbReference>
<reference evidence="5" key="2">
    <citation type="submission" date="2021-01" db="EMBL/GenBank/DDBJ databases">
        <authorList>
            <person name="Mieszkin S."/>
            <person name="Pouder E."/>
            <person name="Alain K."/>
        </authorList>
    </citation>
    <scope>NUCLEOTIDE SEQUENCE</scope>
    <source>
        <strain evidence="5">HW T2.11</strain>
    </source>
</reference>
<dbReference type="SMART" id="SM00895">
    <property type="entry name" value="FCD"/>
    <property type="match status" value="1"/>
</dbReference>
<keyword evidence="2" id="KW-0238">DNA-binding</keyword>
<protein>
    <submittedName>
        <fullName evidence="5">GntR family transcriptional regulator</fullName>
    </submittedName>
</protein>
<dbReference type="PROSITE" id="PS50949">
    <property type="entry name" value="HTH_GNTR"/>
    <property type="match status" value="1"/>
</dbReference>
<dbReference type="Pfam" id="PF07729">
    <property type="entry name" value="FCD"/>
    <property type="match status" value="1"/>
</dbReference>
<gene>
    <name evidence="5" type="ORF">ASILVAE211_17220</name>
</gene>
<dbReference type="EMBL" id="JAESVB010000009">
    <property type="protein sequence ID" value="MCB8876938.1"/>
    <property type="molecule type" value="Genomic_DNA"/>
</dbReference>
<evidence type="ECO:0000256" key="3">
    <source>
        <dbReference type="ARBA" id="ARBA00023163"/>
    </source>
</evidence>
<evidence type="ECO:0000313" key="6">
    <source>
        <dbReference type="Proteomes" id="UP000708298"/>
    </source>
</evidence>
<dbReference type="Gene3D" id="1.20.120.530">
    <property type="entry name" value="GntR ligand-binding domain-like"/>
    <property type="match status" value="1"/>
</dbReference>
<dbReference type="PANTHER" id="PTHR43537:SF5">
    <property type="entry name" value="UXU OPERON TRANSCRIPTIONAL REGULATOR"/>
    <property type="match status" value="1"/>
</dbReference>
<dbReference type="Proteomes" id="UP000708298">
    <property type="component" value="Unassembled WGS sequence"/>
</dbReference>
<evidence type="ECO:0000256" key="2">
    <source>
        <dbReference type="ARBA" id="ARBA00023125"/>
    </source>
</evidence>